<dbReference type="GO" id="GO:0006310">
    <property type="term" value="P:DNA recombination"/>
    <property type="evidence" value="ECO:0007669"/>
    <property type="project" value="UniProtKB-KW"/>
</dbReference>
<reference evidence="6 7" key="1">
    <citation type="submission" date="2018-03" db="EMBL/GenBank/DDBJ databases">
        <title>Whole genome sequencing of Histamine producing bacteria.</title>
        <authorList>
            <person name="Butler K."/>
        </authorList>
    </citation>
    <scope>NUCLEOTIDE SEQUENCE [LARGE SCALE GENOMIC DNA]</scope>
    <source>
        <strain evidence="6 7">DSM 19138</strain>
    </source>
</reference>
<dbReference type="InterPro" id="IPR050808">
    <property type="entry name" value="Phage_Integrase"/>
</dbReference>
<dbReference type="OrthoDB" id="9795573at2"/>
<dbReference type="Gene3D" id="3.30.160.390">
    <property type="entry name" value="Integrase, DNA-binding domain"/>
    <property type="match status" value="1"/>
</dbReference>
<dbReference type="EMBL" id="PYMB01000036">
    <property type="protein sequence ID" value="PSW05043.1"/>
    <property type="molecule type" value="Genomic_DNA"/>
</dbReference>
<evidence type="ECO:0000256" key="4">
    <source>
        <dbReference type="ARBA" id="ARBA00023172"/>
    </source>
</evidence>
<sequence length="407" mass="46306">MPRKTFALTNTQIKAAKPKDKVYLLSDGDGLQLRVKPNGSKSWQLNYYRPNDKKRTTISFGIYPTVTLAEARKRKDEAKVLIDKGIDPKQQRETVAVTLERKESSIMKNVAAKWFEVKKKSVTADYADDIWRSLEMHAFPTVGDMCIDDVTAPIMIDALKPLEGKGSLEQVKRVCQRMNEIMDFAVNTGVIDHNRLSGIRAAFQSPKKNNMPSIEPKNLPEFMKALSYANIKIVTRCLIEWQMHTMTRPGEAACMTWNELDLENNLWHIPAERMKKKIAHTVPLTNQAIEILERIKPVSGHREHVFPADRNPKTHTNTQTANMAIKRMDGGKYKGVLVAHGLRSIASTALNDSGEFEPDLIEKALAHLDKNEVRRAYNRGDYLERRKKVMEWWSDYIDAASNSTCLG</sequence>
<dbReference type="AlphaFoldDB" id="A0A2T3MYX1"/>
<gene>
    <name evidence="6" type="ORF">C9J01_27650</name>
</gene>
<dbReference type="Proteomes" id="UP000241346">
    <property type="component" value="Unassembled WGS sequence"/>
</dbReference>
<evidence type="ECO:0000256" key="3">
    <source>
        <dbReference type="ARBA" id="ARBA00023125"/>
    </source>
</evidence>
<keyword evidence="4" id="KW-0233">DNA recombination</keyword>
<dbReference type="InterPro" id="IPR013762">
    <property type="entry name" value="Integrase-like_cat_sf"/>
</dbReference>
<keyword evidence="2" id="KW-0229">DNA integration</keyword>
<organism evidence="6 7">
    <name type="scientific">Photobacterium rosenbergii</name>
    <dbReference type="NCBI Taxonomy" id="294936"/>
    <lineage>
        <taxon>Bacteria</taxon>
        <taxon>Pseudomonadati</taxon>
        <taxon>Pseudomonadota</taxon>
        <taxon>Gammaproteobacteria</taxon>
        <taxon>Vibrionales</taxon>
        <taxon>Vibrionaceae</taxon>
        <taxon>Photobacterium</taxon>
    </lineage>
</organism>
<dbReference type="Pfam" id="PF13356">
    <property type="entry name" value="Arm-DNA-bind_3"/>
    <property type="match status" value="1"/>
</dbReference>
<dbReference type="PANTHER" id="PTHR30629:SF6">
    <property type="entry name" value="PROPHAGE INTEGRASE INTA-RELATED"/>
    <property type="match status" value="1"/>
</dbReference>
<dbReference type="NCBIfam" id="NF007246">
    <property type="entry name" value="PRK09692.1"/>
    <property type="match status" value="1"/>
</dbReference>
<dbReference type="PROSITE" id="PS51898">
    <property type="entry name" value="TYR_RECOMBINASE"/>
    <property type="match status" value="1"/>
</dbReference>
<dbReference type="InterPro" id="IPR011010">
    <property type="entry name" value="DNA_brk_join_enz"/>
</dbReference>
<dbReference type="SUPFAM" id="SSF56349">
    <property type="entry name" value="DNA breaking-rejoining enzymes"/>
    <property type="match status" value="1"/>
</dbReference>
<dbReference type="PANTHER" id="PTHR30629">
    <property type="entry name" value="PROPHAGE INTEGRASE"/>
    <property type="match status" value="1"/>
</dbReference>
<keyword evidence="3" id="KW-0238">DNA-binding</keyword>
<accession>A0A2T3MYX1</accession>
<dbReference type="InterPro" id="IPR025166">
    <property type="entry name" value="Integrase_DNA_bind_dom"/>
</dbReference>
<dbReference type="InterPro" id="IPR010998">
    <property type="entry name" value="Integrase_recombinase_N"/>
</dbReference>
<dbReference type="CDD" id="cd00801">
    <property type="entry name" value="INT_P4_C"/>
    <property type="match status" value="1"/>
</dbReference>
<dbReference type="InterPro" id="IPR038488">
    <property type="entry name" value="Integrase_DNA-bd_sf"/>
</dbReference>
<dbReference type="GO" id="GO:0015074">
    <property type="term" value="P:DNA integration"/>
    <property type="evidence" value="ECO:0007669"/>
    <property type="project" value="UniProtKB-KW"/>
</dbReference>
<evidence type="ECO:0000313" key="6">
    <source>
        <dbReference type="EMBL" id="PSW05043.1"/>
    </source>
</evidence>
<dbReference type="Gene3D" id="1.10.150.130">
    <property type="match status" value="1"/>
</dbReference>
<proteinExistence type="inferred from homology"/>
<comment type="similarity">
    <text evidence="1">Belongs to the 'phage' integrase family.</text>
</comment>
<dbReference type="Pfam" id="PF00589">
    <property type="entry name" value="Phage_integrase"/>
    <property type="match status" value="1"/>
</dbReference>
<dbReference type="Pfam" id="PF22022">
    <property type="entry name" value="Phage_int_M"/>
    <property type="match status" value="1"/>
</dbReference>
<dbReference type="InterPro" id="IPR053876">
    <property type="entry name" value="Phage_int_M"/>
</dbReference>
<dbReference type="GO" id="GO:0003677">
    <property type="term" value="F:DNA binding"/>
    <property type="evidence" value="ECO:0007669"/>
    <property type="project" value="UniProtKB-KW"/>
</dbReference>
<evidence type="ECO:0000256" key="1">
    <source>
        <dbReference type="ARBA" id="ARBA00008857"/>
    </source>
</evidence>
<evidence type="ECO:0000256" key="2">
    <source>
        <dbReference type="ARBA" id="ARBA00022908"/>
    </source>
</evidence>
<evidence type="ECO:0000259" key="5">
    <source>
        <dbReference type="PROSITE" id="PS51898"/>
    </source>
</evidence>
<protein>
    <submittedName>
        <fullName evidence="6">Integrase</fullName>
    </submittedName>
</protein>
<name>A0A2T3MYX1_9GAMM</name>
<comment type="caution">
    <text evidence="6">The sequence shown here is derived from an EMBL/GenBank/DDBJ whole genome shotgun (WGS) entry which is preliminary data.</text>
</comment>
<dbReference type="RefSeq" id="WP_107301283.1">
    <property type="nucleotide sequence ID" value="NZ_PYMB01000036.1"/>
</dbReference>
<feature type="domain" description="Tyr recombinase" evidence="5">
    <location>
        <begin position="209"/>
        <end position="390"/>
    </location>
</feature>
<dbReference type="InterPro" id="IPR002104">
    <property type="entry name" value="Integrase_catalytic"/>
</dbReference>
<evidence type="ECO:0000313" key="7">
    <source>
        <dbReference type="Proteomes" id="UP000241346"/>
    </source>
</evidence>
<dbReference type="Gene3D" id="1.10.443.10">
    <property type="entry name" value="Intergrase catalytic core"/>
    <property type="match status" value="1"/>
</dbReference>